<dbReference type="EMBL" id="RFLY01000003">
    <property type="protein sequence ID" value="RMH94066.1"/>
    <property type="molecule type" value="Genomic_DNA"/>
</dbReference>
<organism evidence="1 2">
    <name type="scientific">Solilutibacter pythonis</name>
    <dbReference type="NCBI Taxonomy" id="2483112"/>
    <lineage>
        <taxon>Bacteria</taxon>
        <taxon>Pseudomonadati</taxon>
        <taxon>Pseudomonadota</taxon>
        <taxon>Gammaproteobacteria</taxon>
        <taxon>Lysobacterales</taxon>
        <taxon>Lysobacteraceae</taxon>
        <taxon>Solilutibacter</taxon>
    </lineage>
</organism>
<accession>A0A3M2HWG6</accession>
<gene>
    <name evidence="1" type="ORF">EBB59_02575</name>
</gene>
<evidence type="ECO:0000313" key="1">
    <source>
        <dbReference type="EMBL" id="RMH94066.1"/>
    </source>
</evidence>
<reference evidence="1 2" key="1">
    <citation type="submission" date="2018-10" db="EMBL/GenBank/DDBJ databases">
        <title>Proposal of Lysobacter pythonis sp. nov. isolated from royal pythons (Python regius).</title>
        <authorList>
            <person name="Hans-Juergen B."/>
            <person name="Huptas C."/>
            <person name="Sandra B."/>
            <person name="Igor L."/>
            <person name="Joachim S."/>
            <person name="Siegfried S."/>
            <person name="Mareike W."/>
            <person name="Peter K."/>
        </authorList>
    </citation>
    <scope>NUCLEOTIDE SEQUENCE [LARGE SCALE GENOMIC DNA]</scope>
    <source>
        <strain evidence="1 2">4284/11</strain>
    </source>
</reference>
<dbReference type="Proteomes" id="UP000275012">
    <property type="component" value="Unassembled WGS sequence"/>
</dbReference>
<dbReference type="AlphaFoldDB" id="A0A3M2HWG6"/>
<comment type="caution">
    <text evidence="1">The sequence shown here is derived from an EMBL/GenBank/DDBJ whole genome shotgun (WGS) entry which is preliminary data.</text>
</comment>
<sequence length="84" mass="9478">MRVAFPKAEFLLRMLSTSPRKFDDIDIRKVEARVRAMAGTASDEPILVDREIGDMVSANMSYQTLTEALSRKFGLMRLAITGRN</sequence>
<evidence type="ECO:0000313" key="2">
    <source>
        <dbReference type="Proteomes" id="UP000275012"/>
    </source>
</evidence>
<proteinExistence type="predicted"/>
<protein>
    <submittedName>
        <fullName evidence="1">Uncharacterized protein</fullName>
    </submittedName>
</protein>
<name>A0A3M2HWG6_9GAMM</name>
<keyword evidence="2" id="KW-1185">Reference proteome</keyword>